<keyword evidence="3" id="KW-1185">Reference proteome</keyword>
<comment type="caution">
    <text evidence="2">The sequence shown here is derived from an EMBL/GenBank/DDBJ whole genome shotgun (WGS) entry which is preliminary data.</text>
</comment>
<keyword evidence="1" id="KW-0732">Signal</keyword>
<feature type="signal peptide" evidence="1">
    <location>
        <begin position="1"/>
        <end position="18"/>
    </location>
</feature>
<dbReference type="EMBL" id="JBHUPA010000002">
    <property type="protein sequence ID" value="MFD2960779.1"/>
    <property type="molecule type" value="Genomic_DNA"/>
</dbReference>
<proteinExistence type="predicted"/>
<dbReference type="RefSeq" id="WP_377609001.1">
    <property type="nucleotide sequence ID" value="NZ_JBHUPA010000002.1"/>
</dbReference>
<gene>
    <name evidence="2" type="ORF">ACFS6J_03220</name>
</gene>
<evidence type="ECO:0000256" key="1">
    <source>
        <dbReference type="SAM" id="SignalP"/>
    </source>
</evidence>
<accession>A0ABW6AXQ2</accession>
<evidence type="ECO:0000313" key="3">
    <source>
        <dbReference type="Proteomes" id="UP001597560"/>
    </source>
</evidence>
<protein>
    <submittedName>
        <fullName evidence="2">Uncharacterized protein</fullName>
    </submittedName>
</protein>
<name>A0ABW6AXQ2_9SPHI</name>
<evidence type="ECO:0000313" key="2">
    <source>
        <dbReference type="EMBL" id="MFD2960779.1"/>
    </source>
</evidence>
<organism evidence="2 3">
    <name type="scientific">Olivibacter jilunii</name>
    <dbReference type="NCBI Taxonomy" id="985016"/>
    <lineage>
        <taxon>Bacteria</taxon>
        <taxon>Pseudomonadati</taxon>
        <taxon>Bacteroidota</taxon>
        <taxon>Sphingobacteriia</taxon>
        <taxon>Sphingobacteriales</taxon>
        <taxon>Sphingobacteriaceae</taxon>
        <taxon>Olivibacter</taxon>
    </lineage>
</organism>
<feature type="chain" id="PRO_5045301125" evidence="1">
    <location>
        <begin position="19"/>
        <end position="204"/>
    </location>
</feature>
<sequence length="204" mass="23209">MKRKIYLFVFLLSVICIACDKSDMEYENDYEQSYKAWLDFKESSNNSYRYVVSGATWAGAAWETTITVNNGEVTGRDFRYTVFNDIRMPADGWDLAAAQQVVDTLMAHGVHLEGTITAEEFLKKLSWIESKQELNNTTDSPAAATLTLDQVYELAKNDWLRRRDNAKASFEAKNNGIISSCGYWEDGCMDDCFRGIRITLVEAL</sequence>
<reference evidence="3" key="1">
    <citation type="journal article" date="2019" name="Int. J. Syst. Evol. Microbiol.">
        <title>The Global Catalogue of Microorganisms (GCM) 10K type strain sequencing project: providing services to taxonomists for standard genome sequencing and annotation.</title>
        <authorList>
            <consortium name="The Broad Institute Genomics Platform"/>
            <consortium name="The Broad Institute Genome Sequencing Center for Infectious Disease"/>
            <person name="Wu L."/>
            <person name="Ma J."/>
        </authorList>
    </citation>
    <scope>NUCLEOTIDE SEQUENCE [LARGE SCALE GENOMIC DNA]</scope>
    <source>
        <strain evidence="3">KCTC 23098</strain>
    </source>
</reference>
<dbReference type="Proteomes" id="UP001597560">
    <property type="component" value="Unassembled WGS sequence"/>
</dbReference>